<organism evidence="10 11">
    <name type="scientific">Centaurea solstitialis</name>
    <name type="common">yellow star-thistle</name>
    <dbReference type="NCBI Taxonomy" id="347529"/>
    <lineage>
        <taxon>Eukaryota</taxon>
        <taxon>Viridiplantae</taxon>
        <taxon>Streptophyta</taxon>
        <taxon>Embryophyta</taxon>
        <taxon>Tracheophyta</taxon>
        <taxon>Spermatophyta</taxon>
        <taxon>Magnoliopsida</taxon>
        <taxon>eudicotyledons</taxon>
        <taxon>Gunneridae</taxon>
        <taxon>Pentapetalae</taxon>
        <taxon>asterids</taxon>
        <taxon>campanulids</taxon>
        <taxon>Asterales</taxon>
        <taxon>Asteraceae</taxon>
        <taxon>Carduoideae</taxon>
        <taxon>Cardueae</taxon>
        <taxon>Centaureinae</taxon>
        <taxon>Centaurea</taxon>
    </lineage>
</organism>
<evidence type="ECO:0000256" key="3">
    <source>
        <dbReference type="ARBA" id="ARBA00022695"/>
    </source>
</evidence>
<dbReference type="FunFam" id="3.10.20.370:FF:000001">
    <property type="entry name" value="Retrovirus-related Pol polyprotein from transposon 17.6-like protein"/>
    <property type="match status" value="1"/>
</dbReference>
<dbReference type="InterPro" id="IPR005162">
    <property type="entry name" value="Retrotrans_gag_dom"/>
</dbReference>
<dbReference type="InterPro" id="IPR043502">
    <property type="entry name" value="DNA/RNA_pol_sf"/>
</dbReference>
<keyword evidence="3" id="KW-0548">Nucleotidyltransferase</keyword>
<evidence type="ECO:0000256" key="2">
    <source>
        <dbReference type="ARBA" id="ARBA00022679"/>
    </source>
</evidence>
<keyword evidence="5" id="KW-0255">Endonuclease</keyword>
<dbReference type="InterPro" id="IPR012337">
    <property type="entry name" value="RNaseH-like_sf"/>
</dbReference>
<evidence type="ECO:0000313" key="11">
    <source>
        <dbReference type="Proteomes" id="UP001172457"/>
    </source>
</evidence>
<reference evidence="10" key="1">
    <citation type="submission" date="2023-03" db="EMBL/GenBank/DDBJ databases">
        <title>Chromosome-scale reference genome and RAD-based genetic map of yellow starthistle (Centaurea solstitialis) reveal putative structural variation and QTLs associated with invader traits.</title>
        <authorList>
            <person name="Reatini B."/>
            <person name="Cang F.A."/>
            <person name="Jiang Q."/>
            <person name="Mckibben M.T.W."/>
            <person name="Barker M.S."/>
            <person name="Rieseberg L.H."/>
            <person name="Dlugosch K.M."/>
        </authorList>
    </citation>
    <scope>NUCLEOTIDE SEQUENCE</scope>
    <source>
        <strain evidence="10">CAN-66</strain>
        <tissue evidence="10">Leaf</tissue>
    </source>
</reference>
<dbReference type="Pfam" id="PF03732">
    <property type="entry name" value="Retrotrans_gag"/>
    <property type="match status" value="1"/>
</dbReference>
<comment type="caution">
    <text evidence="10">The sequence shown here is derived from an EMBL/GenBank/DDBJ whole genome shotgun (WGS) entry which is preliminary data.</text>
</comment>
<evidence type="ECO:0000256" key="4">
    <source>
        <dbReference type="ARBA" id="ARBA00022722"/>
    </source>
</evidence>
<dbReference type="InterPro" id="IPR036397">
    <property type="entry name" value="RNaseH_sf"/>
</dbReference>
<name>A0AA38TAY5_9ASTR</name>
<keyword evidence="7" id="KW-0695">RNA-directed DNA polymerase</keyword>
<dbReference type="Gene3D" id="1.10.340.70">
    <property type="match status" value="1"/>
</dbReference>
<dbReference type="Pfam" id="PF00078">
    <property type="entry name" value="RVT_1"/>
    <property type="match status" value="1"/>
</dbReference>
<dbReference type="Gene3D" id="3.30.420.10">
    <property type="entry name" value="Ribonuclease H-like superfamily/Ribonuclease H"/>
    <property type="match status" value="2"/>
</dbReference>
<dbReference type="InterPro" id="IPR001584">
    <property type="entry name" value="Integrase_cat-core"/>
</dbReference>
<feature type="compositionally biased region" description="Basic and acidic residues" evidence="8">
    <location>
        <begin position="1075"/>
        <end position="1090"/>
    </location>
</feature>
<dbReference type="GO" id="GO:0015074">
    <property type="term" value="P:DNA integration"/>
    <property type="evidence" value="ECO:0007669"/>
    <property type="project" value="InterPro"/>
</dbReference>
<protein>
    <recommendedName>
        <fullName evidence="1">RNA-directed DNA polymerase</fullName>
        <ecNumber evidence="1">2.7.7.49</ecNumber>
    </recommendedName>
</protein>
<evidence type="ECO:0000256" key="6">
    <source>
        <dbReference type="ARBA" id="ARBA00022801"/>
    </source>
</evidence>
<dbReference type="InterPro" id="IPR050951">
    <property type="entry name" value="Retrovirus_Pol_polyprotein"/>
</dbReference>
<dbReference type="EC" id="2.7.7.49" evidence="1"/>
<dbReference type="InterPro" id="IPR000477">
    <property type="entry name" value="RT_dom"/>
</dbReference>
<dbReference type="FunFam" id="3.30.70.270:FF:000026">
    <property type="entry name" value="Transposon Ty3-G Gag-Pol polyprotein"/>
    <property type="match status" value="1"/>
</dbReference>
<feature type="domain" description="Integrase catalytic" evidence="9">
    <location>
        <begin position="2037"/>
        <end position="2203"/>
    </location>
</feature>
<dbReference type="SUPFAM" id="SSF53098">
    <property type="entry name" value="Ribonuclease H-like"/>
    <property type="match status" value="2"/>
</dbReference>
<keyword evidence="4" id="KW-0540">Nuclease</keyword>
<dbReference type="GO" id="GO:0003964">
    <property type="term" value="F:RNA-directed DNA polymerase activity"/>
    <property type="evidence" value="ECO:0007669"/>
    <property type="project" value="UniProtKB-KW"/>
</dbReference>
<proteinExistence type="predicted"/>
<keyword evidence="11" id="KW-1185">Reference proteome</keyword>
<feature type="compositionally biased region" description="Basic and acidic residues" evidence="8">
    <location>
        <begin position="254"/>
        <end position="269"/>
    </location>
</feature>
<dbReference type="CDD" id="cd00303">
    <property type="entry name" value="retropepsin_like"/>
    <property type="match status" value="1"/>
</dbReference>
<dbReference type="Gene3D" id="3.30.70.270">
    <property type="match status" value="2"/>
</dbReference>
<dbReference type="GO" id="GO:0003676">
    <property type="term" value="F:nucleic acid binding"/>
    <property type="evidence" value="ECO:0007669"/>
    <property type="project" value="InterPro"/>
</dbReference>
<evidence type="ECO:0000313" key="10">
    <source>
        <dbReference type="EMBL" id="KAJ9556719.1"/>
    </source>
</evidence>
<accession>A0AA38TAY5</accession>
<dbReference type="GO" id="GO:0004519">
    <property type="term" value="F:endonuclease activity"/>
    <property type="evidence" value="ECO:0007669"/>
    <property type="project" value="UniProtKB-KW"/>
</dbReference>
<dbReference type="CDD" id="cd09274">
    <property type="entry name" value="RNase_HI_RT_Ty3"/>
    <property type="match status" value="1"/>
</dbReference>
<keyword evidence="6" id="KW-0378">Hydrolase</keyword>
<dbReference type="Pfam" id="PF00665">
    <property type="entry name" value="rve"/>
    <property type="match status" value="1"/>
</dbReference>
<dbReference type="EMBL" id="JARYMX010000003">
    <property type="protein sequence ID" value="KAJ9556719.1"/>
    <property type="molecule type" value="Genomic_DNA"/>
</dbReference>
<dbReference type="InterPro" id="IPR041588">
    <property type="entry name" value="Integrase_H2C2"/>
</dbReference>
<dbReference type="Gene3D" id="3.10.10.10">
    <property type="entry name" value="HIV Type 1 Reverse Transcriptase, subunit A, domain 1"/>
    <property type="match status" value="1"/>
</dbReference>
<dbReference type="CDD" id="cd01647">
    <property type="entry name" value="RT_LTR"/>
    <property type="match status" value="1"/>
</dbReference>
<dbReference type="PANTHER" id="PTHR37984">
    <property type="entry name" value="PROTEIN CBG26694"/>
    <property type="match status" value="1"/>
</dbReference>
<dbReference type="Pfam" id="PF17917">
    <property type="entry name" value="RT_RNaseH"/>
    <property type="match status" value="1"/>
</dbReference>
<feature type="region of interest" description="Disordered" evidence="8">
    <location>
        <begin position="231"/>
        <end position="269"/>
    </location>
</feature>
<evidence type="ECO:0000256" key="1">
    <source>
        <dbReference type="ARBA" id="ARBA00012493"/>
    </source>
</evidence>
<dbReference type="PANTHER" id="PTHR37984:SF5">
    <property type="entry name" value="PROTEIN NYNRIN-LIKE"/>
    <property type="match status" value="1"/>
</dbReference>
<dbReference type="SUPFAM" id="SSF56672">
    <property type="entry name" value="DNA/RNA polymerases"/>
    <property type="match status" value="1"/>
</dbReference>
<dbReference type="FunFam" id="3.30.420.10:FF:000032">
    <property type="entry name" value="Retrovirus-related Pol polyprotein from transposon 297-like Protein"/>
    <property type="match status" value="2"/>
</dbReference>
<dbReference type="PROSITE" id="PS50994">
    <property type="entry name" value="INTEGRASE"/>
    <property type="match status" value="2"/>
</dbReference>
<evidence type="ECO:0000256" key="7">
    <source>
        <dbReference type="ARBA" id="ARBA00022918"/>
    </source>
</evidence>
<dbReference type="Proteomes" id="UP001172457">
    <property type="component" value="Chromosome 3"/>
</dbReference>
<dbReference type="InterPro" id="IPR041373">
    <property type="entry name" value="RT_RNaseH"/>
</dbReference>
<feature type="domain" description="Integrase catalytic" evidence="9">
    <location>
        <begin position="296"/>
        <end position="393"/>
    </location>
</feature>
<dbReference type="InterPro" id="IPR021109">
    <property type="entry name" value="Peptidase_aspartic_dom_sf"/>
</dbReference>
<dbReference type="Pfam" id="PF17921">
    <property type="entry name" value="Integrase_H2C2"/>
    <property type="match status" value="1"/>
</dbReference>
<dbReference type="InterPro" id="IPR043128">
    <property type="entry name" value="Rev_trsase/Diguanyl_cyclase"/>
</dbReference>
<dbReference type="Gene3D" id="2.40.70.10">
    <property type="entry name" value="Acid Proteases"/>
    <property type="match status" value="1"/>
</dbReference>
<keyword evidence="2" id="KW-0808">Transferase</keyword>
<gene>
    <name evidence="10" type="ORF">OSB04_011333</name>
</gene>
<feature type="region of interest" description="Disordered" evidence="8">
    <location>
        <begin position="1070"/>
        <end position="1097"/>
    </location>
</feature>
<evidence type="ECO:0000256" key="8">
    <source>
        <dbReference type="SAM" id="MobiDB-lite"/>
    </source>
</evidence>
<evidence type="ECO:0000256" key="5">
    <source>
        <dbReference type="ARBA" id="ARBA00022759"/>
    </source>
</evidence>
<sequence>MYKTPTEGYKLLEDMLIHNIDWRTDKRLQIPRMAGKISTDFDPSDELAAMKNQQVKFERKIEELIKSVHALQVGCEECNGPHLTKDCPNRPMMTPEEVNYLNRGDYQGRWNNNSNFIPRPPGFFAPNQQNQRPDGEPRVSIEDRILQFMDAQKKLNDEVGSYLRNHQSTIQNLELQVGRVSQMLSERTQGELPTQTQVNPKVENVKPVLMMTGEPSKKKWRHLHEEHLGLKGPVASSDDEEEDGKQGGYAEFMIPKKEDKGKEKEKEKAPEDNLIYIAPIKHDPGSYNLPISCQRYGCPKAIISDRGTHFANYLLEKTLKRYGVHHRFSTAYHPQANGQAENTNRALKRILEKTVDNNPKIWSQKLEDALWAYRTAYKTPIGSTPYRMLYGKSCHLPFEFEYKALWALKKNSKIYKEQRKKWHDANLKEVKVFREGDKVLMYQTRFKFSPGKLKSRWIGPYVVLEAYPSGYVDLMTERGSFKVNGHRLKLYNENDPVRNGESFIFSQCTRPPCLSFDSYNILRSEKMSLMIELDRLKKRDVEIGSIVDLHFVEEIGFGDRLSSLLRREYRDHFGVLRFVSNDWEKALKTHEPIYYELVLEFLATFSFDVEAYEEDRFDGPCVRFRLLGEWYGITLPRFGVLLGFFTAAQSRSEYFSHYFLTGACEPSAEFVGADFWATIGSGPYLQSNSKESSITLPEHRLLHRMLIHSFAYRKAIKEKPPPLVLDMSFEVRYTRGIQRNESESTKGADTLRKSISDHLSLYCRMGDDQPMWDKRSEVRFTPRSAIKKTDDKMVEINKGLIKMINTISFDGEPSGNPYQHLEAFEDICELVNTKEDEVKLRVFPFTLTKKAKDWFKQLLPGSITTWDDLKSAFLSRYFPISKAHKIRAEIRNFKQGKDSLVKAWGRYKSLFLVFPNHVKQARKLLDDMEAHYLDWSTDEEHEETQPAHLNVLSSSGEHIHAIKDFTETPNPLFKPYGRVIEQLFHHFSQEQEKMGADVEQKMQGFVNFIARLYRGTDQFLRDIKETFPHMEAEAQAEVFTTTRGGKVVVGPPMPQTNQIPNMQVVEPEVELPSRPTKEVREEAVRPRESTTPHVPTRVPYPARLRKEKKEAQYRKFIDLIKRVDINVPLVDLIAGVPSYARFLKELVANKARMGTEEIAFLNAECSATLSDTLKKGDPGSFMIPCYFGKSVSCRALADLGASINLMPLSFYQKLGLNDLKSTRMTIQLADRSIKYPVGIAEDVIVRVDRFEFPADFVILDIKDEVKVPLILGRPFLNTASAIIHVAERELSLGIGEDRITLSIDGIPDYNDSINTLDSINDFTESEPNEYLFESGEWEESLAIEKRWDEAVEEEEEDFKELKQEDKVRVQTSLEEPPDLELKDLLEHLEYQFLEGNNSLPVIISSLLTANEKDRLIEVLKKHKKALAWKISDIPGISPSFCTHKILMEDNFKPCVQKQRRLNPKMQEVVKKEVIKLLDTGIIYPISDSPWVSPVQVVPKKGGLTVVTNDNNELVPTRTVTGWRVCIDYRKLNDATRKDHFPLPFIDQMLERLAGNEYYCFLDGFSGYFQIPIDPEDQEKTTFTCPFGTFAYRRMPFGLCNAPATFQRCMTAIFQDMIENCMEVFMDDFSVFGNSFDDCLSSLDRVLARCEESHLVLNWEKCHFMVREGIVLGHKISKDGLEVDKAKIDTISKLPPPTNIKGVRSFLGHAGFYRRFIQDFSKMSRPLTKLLEKDAPFIFDEKCISAFETLKRHLTNAPIMVPPDWDKPFEIMCDASDYAVGVVLGQRKNNHFQPICYASRTLNDAQENYTTTEKELLAVVFAIEKFRSYLVWSKIIVYTDHSALKYLFAKPDAKPRLIRWILLLQEFDIEIRDKKGAQNLAADHLSRLENPYMDSEGREVIRDKFPDEDLNMIKTIGEDPIPWYADFANYLAAGVLVKGMTYQQKGKFFSDLKYYFWSKPYLFRVGPDRIHRRCVSGPPAWDILTNCHKGPTGGHFGANLTARKVLESGFYWPTIFKDAHTLIKSCDACQRAGNITKKDEMPQQSISVSEVFDVWGIDFMGPFPDSRGNKYILVAVDYVSKWAEAKASPTNDAKVVVDFVKSLVCRYGCPKAIISDRGTHFANYLLEKTLKMYGVHHRFSTAYHPQANGQAENTNRALKRILEKTVDNNPKIWSQKLEDALWAYRTAYKTPIGSTPYRMLYGKACHLPFEFEYKALWALKKVHLNDTESGRERLISLHELEELRSLAYENSKIYKEQRKKWHDAHLKEVKVFKEGDKVLMYQTRFKFSPGKLKSRWIGPYVVLKAYPSGYVDLMTERGSFKVNGHRLKLYNENDPVRNGEVCHLSKEPIT</sequence>
<dbReference type="GO" id="GO:0016787">
    <property type="term" value="F:hydrolase activity"/>
    <property type="evidence" value="ECO:0007669"/>
    <property type="project" value="UniProtKB-KW"/>
</dbReference>
<evidence type="ECO:0000259" key="9">
    <source>
        <dbReference type="PROSITE" id="PS50994"/>
    </source>
</evidence>